<evidence type="ECO:0000256" key="3">
    <source>
        <dbReference type="ARBA" id="ARBA00023098"/>
    </source>
</evidence>
<dbReference type="PANTHER" id="PTHR14226:SF76">
    <property type="entry name" value="NTE FAMILY PROTEIN RSSA"/>
    <property type="match status" value="1"/>
</dbReference>
<keyword evidence="3 4" id="KW-0443">Lipid metabolism</keyword>
<dbReference type="RefSeq" id="WP_183405495.1">
    <property type="nucleotide sequence ID" value="NZ_JACHGG010000011.1"/>
</dbReference>
<protein>
    <submittedName>
        <fullName evidence="6">NTE family protein</fullName>
    </submittedName>
</protein>
<dbReference type="Gene3D" id="2.40.160.50">
    <property type="entry name" value="membrane protein fhac: a member of the omp85/tpsb transporter family"/>
    <property type="match status" value="1"/>
</dbReference>
<gene>
    <name evidence="6" type="ORF">HNQ93_004240</name>
</gene>
<feature type="short sequence motif" description="GXGXXG" evidence="4">
    <location>
        <begin position="56"/>
        <end position="61"/>
    </location>
</feature>
<dbReference type="EMBL" id="JACHGG010000011">
    <property type="protein sequence ID" value="MBB6061361.1"/>
    <property type="molecule type" value="Genomic_DNA"/>
</dbReference>
<name>A0A7W9T4M2_9BACT</name>
<dbReference type="InterPro" id="IPR043864">
    <property type="entry name" value="Omp85-like_dom"/>
</dbReference>
<evidence type="ECO:0000256" key="1">
    <source>
        <dbReference type="ARBA" id="ARBA00022801"/>
    </source>
</evidence>
<dbReference type="InterPro" id="IPR050301">
    <property type="entry name" value="NTE"/>
</dbReference>
<dbReference type="SUPFAM" id="SSF52151">
    <property type="entry name" value="FabD/lysophospholipase-like"/>
    <property type="match status" value="1"/>
</dbReference>
<dbReference type="InterPro" id="IPR002641">
    <property type="entry name" value="PNPLA_dom"/>
</dbReference>
<accession>A0A7W9T4M2</accession>
<feature type="active site" description="Nucleophile" evidence="4">
    <location>
        <position position="85"/>
    </location>
</feature>
<reference evidence="6 7" key="1">
    <citation type="submission" date="2020-08" db="EMBL/GenBank/DDBJ databases">
        <title>Genomic Encyclopedia of Type Strains, Phase IV (KMG-IV): sequencing the most valuable type-strain genomes for metagenomic binning, comparative biology and taxonomic classification.</title>
        <authorList>
            <person name="Goeker M."/>
        </authorList>
    </citation>
    <scope>NUCLEOTIDE SEQUENCE [LARGE SCALE GENOMIC DNA]</scope>
    <source>
        <strain evidence="6 7">DSM 26718</strain>
    </source>
</reference>
<dbReference type="GO" id="GO:0016787">
    <property type="term" value="F:hydrolase activity"/>
    <property type="evidence" value="ECO:0007669"/>
    <property type="project" value="UniProtKB-UniRule"/>
</dbReference>
<sequence length="769" mass="84715">MTNTYQPDARLISWHPVPWFLRSWGRLASLLVVLFISGTLQAQTGPRPRIGLTLSGGGARGLAHIGLLRALDSAGVHVDYVSGTSMGAVVGSLYAVGYSGAEIEQIARKLDWAAVLSNDPSLATVPLPERPEYNRYLAELPLAAGKFQLSKGIIESEELWLTLSELFFPYYRTKSFDQFYRPFRCVATDVLEGEPVVLDQGEVAPAVRASMAIPSVFAPVQYGNRTLVDGGVVRNFPVSDAKAMGADYIIGSNVSAGAYTAANLLSPIDVMLQISSFKDNADFKAQKALCNVLVEYPLGTYTSGSFTAAEPIIAIGLAQGRTLVPRLQALRDSLDRVYGPQPMRPTPPRADSVYFASYAVRGLTAEQAAHTDLMLQWMQLPLHRYYTAPQLSQALRRAYGTRYLRKMTYALQPLKGDSVHIVFDVELAPRTNLHLGLQYNSAVGIGMVTALSSRDFLLPSSISRVALNLGENPRLRLHHLQSFTHHRSMYAQLLAQGEQVEITPYDPNFSKAGLYRQRYGRVELQAAKILRADLSLGLGARYEHLGYQPEVTTRLQATGRLRQVNSYAFLEANTLNGTIYPTRGIRIEAELGAIHAQHSTFRVENTETQERLLMATKPFGHSQLNAELYHPVSRKSTFMVQVQAGVNVKSRQAFANDFFIGGLNRVLRNQITFAGLPDAGLFTGSAAVGLLGYRWTLTRNLYGVAKANVLYHDFVANNLRLQPAAVHYGGVVSLCLKSFIGPLEASLMYSDLAKKVLPYFNLGIPFGYR</sequence>
<dbReference type="InterPro" id="IPR016035">
    <property type="entry name" value="Acyl_Trfase/lysoPLipase"/>
</dbReference>
<proteinExistence type="predicted"/>
<dbReference type="Pfam" id="PF19143">
    <property type="entry name" value="Omp85_2"/>
    <property type="match status" value="1"/>
</dbReference>
<dbReference type="Proteomes" id="UP000532746">
    <property type="component" value="Unassembled WGS sequence"/>
</dbReference>
<dbReference type="Pfam" id="PF01734">
    <property type="entry name" value="Patatin"/>
    <property type="match status" value="1"/>
</dbReference>
<dbReference type="PROSITE" id="PS51635">
    <property type="entry name" value="PNPLA"/>
    <property type="match status" value="1"/>
</dbReference>
<keyword evidence="1 4" id="KW-0378">Hydrolase</keyword>
<comment type="caution">
    <text evidence="6">The sequence shown here is derived from an EMBL/GenBank/DDBJ whole genome shotgun (WGS) entry which is preliminary data.</text>
</comment>
<dbReference type="Gene3D" id="3.40.1090.10">
    <property type="entry name" value="Cytosolic phospholipase A2 catalytic domain"/>
    <property type="match status" value="2"/>
</dbReference>
<dbReference type="AlphaFoldDB" id="A0A7W9T4M2"/>
<dbReference type="GO" id="GO:0016042">
    <property type="term" value="P:lipid catabolic process"/>
    <property type="evidence" value="ECO:0007669"/>
    <property type="project" value="UniProtKB-UniRule"/>
</dbReference>
<keyword evidence="7" id="KW-1185">Reference proteome</keyword>
<evidence type="ECO:0000313" key="6">
    <source>
        <dbReference type="EMBL" id="MBB6061361.1"/>
    </source>
</evidence>
<dbReference type="CDD" id="cd07205">
    <property type="entry name" value="Pat_PNPLA6_PNPLA7_NTE1_like"/>
    <property type="match status" value="1"/>
</dbReference>
<evidence type="ECO:0000313" key="7">
    <source>
        <dbReference type="Proteomes" id="UP000532746"/>
    </source>
</evidence>
<evidence type="ECO:0000256" key="4">
    <source>
        <dbReference type="PROSITE-ProRule" id="PRU01161"/>
    </source>
</evidence>
<feature type="domain" description="PNPLA" evidence="5">
    <location>
        <begin position="52"/>
        <end position="242"/>
    </location>
</feature>
<dbReference type="PANTHER" id="PTHR14226">
    <property type="entry name" value="NEUROPATHY TARGET ESTERASE/SWISS CHEESE D.MELANOGASTER"/>
    <property type="match status" value="1"/>
</dbReference>
<organism evidence="6 7">
    <name type="scientific">Hymenobacter luteus</name>
    <dbReference type="NCBI Taxonomy" id="1411122"/>
    <lineage>
        <taxon>Bacteria</taxon>
        <taxon>Pseudomonadati</taxon>
        <taxon>Bacteroidota</taxon>
        <taxon>Cytophagia</taxon>
        <taxon>Cytophagales</taxon>
        <taxon>Hymenobacteraceae</taxon>
        <taxon>Hymenobacter</taxon>
    </lineage>
</organism>
<feature type="short sequence motif" description="GXSXG" evidence="4">
    <location>
        <begin position="83"/>
        <end position="87"/>
    </location>
</feature>
<keyword evidence="2 4" id="KW-0442">Lipid degradation</keyword>
<feature type="active site" description="Proton acceptor" evidence="4">
    <location>
        <position position="229"/>
    </location>
</feature>
<evidence type="ECO:0000256" key="2">
    <source>
        <dbReference type="ARBA" id="ARBA00022963"/>
    </source>
</evidence>
<feature type="short sequence motif" description="DGA/G" evidence="4">
    <location>
        <begin position="229"/>
        <end position="231"/>
    </location>
</feature>
<evidence type="ECO:0000259" key="5">
    <source>
        <dbReference type="PROSITE" id="PS51635"/>
    </source>
</evidence>